<evidence type="ECO:0008006" key="4">
    <source>
        <dbReference type="Google" id="ProtNLM"/>
    </source>
</evidence>
<dbReference type="PANTHER" id="PTHR12242">
    <property type="entry name" value="OS02G0130600 PROTEIN-RELATED"/>
    <property type="match status" value="1"/>
</dbReference>
<keyword evidence="1" id="KW-1133">Transmembrane helix</keyword>
<dbReference type="EMBL" id="CAMPGE010022139">
    <property type="protein sequence ID" value="CAI2380205.1"/>
    <property type="molecule type" value="Genomic_DNA"/>
</dbReference>
<protein>
    <recommendedName>
        <fullName evidence="4">FAR-17a/AIG1-like protein</fullName>
    </recommendedName>
</protein>
<evidence type="ECO:0000313" key="2">
    <source>
        <dbReference type="EMBL" id="CAI2380205.1"/>
    </source>
</evidence>
<dbReference type="Proteomes" id="UP001295684">
    <property type="component" value="Unassembled WGS sequence"/>
</dbReference>
<keyword evidence="1" id="KW-0472">Membrane</keyword>
<dbReference type="GO" id="GO:0016020">
    <property type="term" value="C:membrane"/>
    <property type="evidence" value="ECO:0007669"/>
    <property type="project" value="TreeGrafter"/>
</dbReference>
<feature type="transmembrane region" description="Helical" evidence="1">
    <location>
        <begin position="93"/>
        <end position="119"/>
    </location>
</feature>
<feature type="transmembrane region" description="Helical" evidence="1">
    <location>
        <begin position="157"/>
        <end position="177"/>
    </location>
</feature>
<gene>
    <name evidence="2" type="ORF">ECRASSUSDP1_LOCUS21636</name>
</gene>
<evidence type="ECO:0000256" key="1">
    <source>
        <dbReference type="SAM" id="Phobius"/>
    </source>
</evidence>
<evidence type="ECO:0000313" key="3">
    <source>
        <dbReference type="Proteomes" id="UP001295684"/>
    </source>
</evidence>
<feature type="transmembrane region" description="Helical" evidence="1">
    <location>
        <begin position="131"/>
        <end position="150"/>
    </location>
</feature>
<dbReference type="AlphaFoldDB" id="A0AAD1XW88"/>
<accession>A0AAD1XW88</accession>
<feature type="transmembrane region" description="Helical" evidence="1">
    <location>
        <begin position="62"/>
        <end position="81"/>
    </location>
</feature>
<feature type="transmembrane region" description="Helical" evidence="1">
    <location>
        <begin position="31"/>
        <end position="50"/>
    </location>
</feature>
<proteinExistence type="predicted"/>
<keyword evidence="3" id="KW-1185">Reference proteome</keyword>
<organism evidence="2 3">
    <name type="scientific">Euplotes crassus</name>
    <dbReference type="NCBI Taxonomy" id="5936"/>
    <lineage>
        <taxon>Eukaryota</taxon>
        <taxon>Sar</taxon>
        <taxon>Alveolata</taxon>
        <taxon>Ciliophora</taxon>
        <taxon>Intramacronucleata</taxon>
        <taxon>Spirotrichea</taxon>
        <taxon>Hypotrichia</taxon>
        <taxon>Euplotida</taxon>
        <taxon>Euplotidae</taxon>
        <taxon>Moneuplotes</taxon>
    </lineage>
</organism>
<comment type="caution">
    <text evidence="2">The sequence shown here is derived from an EMBL/GenBank/DDBJ whole genome shotgun (WGS) entry which is preliminary data.</text>
</comment>
<sequence>MALAAFFWGSSDGEKYNTFRQARLPLLISQGLRVLLIMASTFLLITTWIYGKKYTLLFLTNWGIHFNFFAITVNFITTLLVKEKEESNAKIYLWRFALVLFEIALSIEIILCILFWSFLWEGPDEYHFHQVFDILAHSAPAVFLVADFFLQKWLFRFQHIIFIIIVALVYLLINLIYVKSTGFYIYPILKWNDYFSYLIILISFVMALIIHGGFVFISIITTRKKEESSDDYSRLDSC</sequence>
<reference evidence="2" key="1">
    <citation type="submission" date="2023-07" db="EMBL/GenBank/DDBJ databases">
        <authorList>
            <consortium name="AG Swart"/>
            <person name="Singh M."/>
            <person name="Singh A."/>
            <person name="Seah K."/>
            <person name="Emmerich C."/>
        </authorList>
    </citation>
    <scope>NUCLEOTIDE SEQUENCE</scope>
    <source>
        <strain evidence="2">DP1</strain>
    </source>
</reference>
<name>A0AAD1XW88_EUPCR</name>
<dbReference type="PANTHER" id="PTHR12242:SF1">
    <property type="entry name" value="MYND-TYPE DOMAIN-CONTAINING PROTEIN"/>
    <property type="match status" value="1"/>
</dbReference>
<keyword evidence="1" id="KW-0812">Transmembrane</keyword>
<feature type="transmembrane region" description="Helical" evidence="1">
    <location>
        <begin position="197"/>
        <end position="220"/>
    </location>
</feature>